<evidence type="ECO:0000313" key="10">
    <source>
        <dbReference type="Proteomes" id="UP000320390"/>
    </source>
</evidence>
<comment type="similarity">
    <text evidence="2">Belongs to the resistance-nodulation-cell division (RND) (TC 2.A.6) family.</text>
</comment>
<dbReference type="RefSeq" id="WP_145194626.1">
    <property type="nucleotide sequence ID" value="NZ_CP036434.1"/>
</dbReference>
<feature type="transmembrane region" description="Helical" evidence="8">
    <location>
        <begin position="477"/>
        <end position="500"/>
    </location>
</feature>
<keyword evidence="6 8" id="KW-1133">Transmembrane helix</keyword>
<protein>
    <submittedName>
        <fullName evidence="9">Cobalt-zinc-cadmium resistance protein CzcA</fullName>
    </submittedName>
</protein>
<sequence length="1034" mass="111081">MMQRLVQFALTQRILVVVSAIAIALGGLWAFGRLPIDAFPDISVPQVRVIVKAPGLSPVEVEQRITRPIEIEMQGIPRKEMLRSLTKYALSVVTVDFEEGTDIYWARQQVTERLNQVWGDMPDGAQGGLAPITTPLGEAFMFTVEGEGYTNQELRTVLDWTVRPRLMSVDGVAEVNALGGLVRSFEVQIQPSRMQAFGLSINEVVDAIQKSNRNAGGDRVVRNNEVLLVRTIGQIQSIEDLASISIRTSSNDPESGGVPILVSDVADVRVSSMTRFGGVSKDAKGEHVQGLVLTRLGANSLITVSKVKETLAQIAPSLPPGVSVVPFYDRTDLINRAVTMVRNALGMACALVVLVLLVFMGNLRGAVTVAVVLPMAVLGTFLAMNSLGMTANLMSLGGLVIAIGILVDPAVVVVENIQSQLSQPVAGASKLNLIYRAVLEVATPVVSGTAIIVIVFLPILSLSGLEGRMFAPLAETIVVALIVAVAFALVLIPVLSSLLLKSGGSDENALIRRLKKIHSPLVNWALRHRVLAFTLPMLLLVPTGFLFSLIGGEFIPTLKEGTIVVQTAKLPTISLERSIEMDGRIQAAIMASPEVQHVVSRLGSDELRLDPMGLHESDHYLVTAPESEWTVNSEEELIDQLRQNLEAIPGVSFGFTQPIEMRTSEMMTGVTAQLAVKLFGTDLAELNSLSERIESAIATTPGGVDVKRARLSGQTYLEINMDHTAMARLGLRVEDVNQLIEAAVAGQQVTQVIEGARRTPVMIRYQETSRDSVESLRSLLVDTPVGSKVLLSSIAEILEVDGPVQLGHENSMRNVVIQANVDGRDIVGFVEELKRKIAAEIPMPPGYFVEFGGQFENQQRAAGRLAMVIPLALGLIFLILFSTFRSLRQAFLILANIPFAVIGGVAALYFSGLYMSVPASVGFITLLGTALLNGIVMVSYFNQLRDGGTPLEEAVRQGSARRLRPVLMTAVTTALGLLPILVATGPGSEVQRPLAVVVVGGLITSTIITLVVLPALYASIERRSSARPTAGALA</sequence>
<dbReference type="PRINTS" id="PR00702">
    <property type="entry name" value="ACRIFLAVINRP"/>
</dbReference>
<reference evidence="9 10" key="1">
    <citation type="submission" date="2019-02" db="EMBL/GenBank/DDBJ databases">
        <title>Deep-cultivation of Planctomycetes and their phenomic and genomic characterization uncovers novel biology.</title>
        <authorList>
            <person name="Wiegand S."/>
            <person name="Jogler M."/>
            <person name="Boedeker C."/>
            <person name="Pinto D."/>
            <person name="Vollmers J."/>
            <person name="Rivas-Marin E."/>
            <person name="Kohn T."/>
            <person name="Peeters S.H."/>
            <person name="Heuer A."/>
            <person name="Rast P."/>
            <person name="Oberbeckmann S."/>
            <person name="Bunk B."/>
            <person name="Jeske O."/>
            <person name="Meyerdierks A."/>
            <person name="Storesund J.E."/>
            <person name="Kallscheuer N."/>
            <person name="Luecker S."/>
            <person name="Lage O.M."/>
            <person name="Pohl T."/>
            <person name="Merkel B.J."/>
            <person name="Hornburger P."/>
            <person name="Mueller R.-W."/>
            <person name="Bruemmer F."/>
            <person name="Labrenz M."/>
            <person name="Spormann A.M."/>
            <person name="Op den Camp H."/>
            <person name="Overmann J."/>
            <person name="Amann R."/>
            <person name="Jetten M.S.M."/>
            <person name="Mascher T."/>
            <person name="Medema M.H."/>
            <person name="Devos D.P."/>
            <person name="Kaster A.-K."/>
            <person name="Ovreas L."/>
            <person name="Rohde M."/>
            <person name="Galperin M.Y."/>
            <person name="Jogler C."/>
        </authorList>
    </citation>
    <scope>NUCLEOTIDE SEQUENCE [LARGE SCALE GENOMIC DNA]</scope>
    <source>
        <strain evidence="9 10">Poly30</strain>
    </source>
</reference>
<dbReference type="EMBL" id="CP036434">
    <property type="protein sequence ID" value="QDV05208.1"/>
    <property type="molecule type" value="Genomic_DNA"/>
</dbReference>
<evidence type="ECO:0000256" key="1">
    <source>
        <dbReference type="ARBA" id="ARBA00004651"/>
    </source>
</evidence>
<keyword evidence="7 8" id="KW-0472">Membrane</keyword>
<feature type="transmembrane region" description="Helical" evidence="8">
    <location>
        <begin position="366"/>
        <end position="387"/>
    </location>
</feature>
<feature type="transmembrane region" description="Helical" evidence="8">
    <location>
        <begin position="921"/>
        <end position="942"/>
    </location>
</feature>
<dbReference type="NCBIfam" id="TIGR00914">
    <property type="entry name" value="2A0601"/>
    <property type="match status" value="1"/>
</dbReference>
<feature type="transmembrane region" description="Helical" evidence="8">
    <location>
        <begin position="340"/>
        <end position="359"/>
    </location>
</feature>
<dbReference type="GO" id="GO:0042910">
    <property type="term" value="F:xenobiotic transmembrane transporter activity"/>
    <property type="evidence" value="ECO:0007669"/>
    <property type="project" value="TreeGrafter"/>
</dbReference>
<keyword evidence="5 8" id="KW-0812">Transmembrane</keyword>
<evidence type="ECO:0000256" key="2">
    <source>
        <dbReference type="ARBA" id="ARBA00010942"/>
    </source>
</evidence>
<dbReference type="Gene3D" id="3.30.70.1430">
    <property type="entry name" value="Multidrug efflux transporter AcrB pore domain"/>
    <property type="match status" value="2"/>
</dbReference>
<keyword evidence="10" id="KW-1185">Reference proteome</keyword>
<gene>
    <name evidence="9" type="primary">czcA_1</name>
    <name evidence="9" type="ORF">Poly30_07040</name>
</gene>
<dbReference type="Gene3D" id="3.30.2090.10">
    <property type="entry name" value="Multidrug efflux transporter AcrB TolC docking domain, DN and DC subdomains"/>
    <property type="match status" value="2"/>
</dbReference>
<feature type="transmembrane region" description="Helical" evidence="8">
    <location>
        <begin position="530"/>
        <end position="550"/>
    </location>
</feature>
<dbReference type="SUPFAM" id="SSF82866">
    <property type="entry name" value="Multidrug efflux transporter AcrB transmembrane domain"/>
    <property type="match status" value="2"/>
</dbReference>
<dbReference type="InterPro" id="IPR004763">
    <property type="entry name" value="CusA-like"/>
</dbReference>
<feature type="transmembrane region" description="Helical" evidence="8">
    <location>
        <begin position="393"/>
        <end position="414"/>
    </location>
</feature>
<comment type="subcellular location">
    <subcellularLocation>
        <location evidence="1">Cell membrane</location>
        <topology evidence="1">Multi-pass membrane protein</topology>
    </subcellularLocation>
</comment>
<dbReference type="InterPro" id="IPR001036">
    <property type="entry name" value="Acrflvin-R"/>
</dbReference>
<dbReference type="Gene3D" id="3.30.70.1440">
    <property type="entry name" value="Multidrug efflux transporter AcrB pore domain"/>
    <property type="match status" value="1"/>
</dbReference>
<feature type="transmembrane region" description="Helical" evidence="8">
    <location>
        <begin position="963"/>
        <end position="982"/>
    </location>
</feature>
<dbReference type="GO" id="GO:0005886">
    <property type="term" value="C:plasma membrane"/>
    <property type="evidence" value="ECO:0007669"/>
    <property type="project" value="UniProtKB-SubCell"/>
</dbReference>
<proteinExistence type="inferred from homology"/>
<dbReference type="AlphaFoldDB" id="A0A518EM87"/>
<evidence type="ECO:0000256" key="8">
    <source>
        <dbReference type="SAM" id="Phobius"/>
    </source>
</evidence>
<dbReference type="PANTHER" id="PTHR32063:SF68">
    <property type="entry name" value="PROBALE CATION EFFLUX SYSTEM PROTEIN"/>
    <property type="match status" value="1"/>
</dbReference>
<dbReference type="Proteomes" id="UP000320390">
    <property type="component" value="Chromosome"/>
</dbReference>
<dbReference type="InterPro" id="IPR027463">
    <property type="entry name" value="AcrB_DN_DC_subdom"/>
</dbReference>
<feature type="transmembrane region" description="Helical" evidence="8">
    <location>
        <begin position="994"/>
        <end position="1017"/>
    </location>
</feature>
<feature type="transmembrane region" description="Helical" evidence="8">
    <location>
        <begin position="434"/>
        <end position="457"/>
    </location>
</feature>
<organism evidence="9 10">
    <name type="scientific">Saltatorellus ferox</name>
    <dbReference type="NCBI Taxonomy" id="2528018"/>
    <lineage>
        <taxon>Bacteria</taxon>
        <taxon>Pseudomonadati</taxon>
        <taxon>Planctomycetota</taxon>
        <taxon>Planctomycetia</taxon>
        <taxon>Planctomycetia incertae sedis</taxon>
        <taxon>Saltatorellus</taxon>
    </lineage>
</organism>
<dbReference type="GO" id="GO:0008324">
    <property type="term" value="F:monoatomic cation transmembrane transporter activity"/>
    <property type="evidence" value="ECO:0007669"/>
    <property type="project" value="InterPro"/>
</dbReference>
<dbReference type="OrthoDB" id="219750at2"/>
<dbReference type="Pfam" id="PF00873">
    <property type="entry name" value="ACR_tran"/>
    <property type="match status" value="1"/>
</dbReference>
<dbReference type="Gene3D" id="3.30.70.1320">
    <property type="entry name" value="Multidrug efflux transporter AcrB pore domain like"/>
    <property type="match status" value="1"/>
</dbReference>
<dbReference type="Gene3D" id="1.20.1640.10">
    <property type="entry name" value="Multidrug efflux transporter AcrB transmembrane domain"/>
    <property type="match status" value="2"/>
</dbReference>
<keyword evidence="3" id="KW-0813">Transport</keyword>
<evidence type="ECO:0000256" key="5">
    <source>
        <dbReference type="ARBA" id="ARBA00022692"/>
    </source>
</evidence>
<dbReference type="SUPFAM" id="SSF82714">
    <property type="entry name" value="Multidrug efflux transporter AcrB TolC docking domain, DN and DC subdomains"/>
    <property type="match status" value="2"/>
</dbReference>
<name>A0A518EM87_9BACT</name>
<feature type="transmembrane region" description="Helical" evidence="8">
    <location>
        <begin position="865"/>
        <end position="884"/>
    </location>
</feature>
<evidence type="ECO:0000256" key="3">
    <source>
        <dbReference type="ARBA" id="ARBA00022448"/>
    </source>
</evidence>
<evidence type="ECO:0000256" key="4">
    <source>
        <dbReference type="ARBA" id="ARBA00022475"/>
    </source>
</evidence>
<accession>A0A518EM87</accession>
<dbReference type="SUPFAM" id="SSF82693">
    <property type="entry name" value="Multidrug efflux transporter AcrB pore domain, PN1, PN2, PC1 and PC2 subdomains"/>
    <property type="match status" value="2"/>
</dbReference>
<evidence type="ECO:0000313" key="9">
    <source>
        <dbReference type="EMBL" id="QDV05208.1"/>
    </source>
</evidence>
<dbReference type="PANTHER" id="PTHR32063">
    <property type="match status" value="1"/>
</dbReference>
<evidence type="ECO:0000256" key="6">
    <source>
        <dbReference type="ARBA" id="ARBA00022989"/>
    </source>
</evidence>
<evidence type="ECO:0000256" key="7">
    <source>
        <dbReference type="ARBA" id="ARBA00023136"/>
    </source>
</evidence>
<feature type="transmembrane region" description="Helical" evidence="8">
    <location>
        <begin position="891"/>
        <end position="915"/>
    </location>
</feature>
<keyword evidence="4" id="KW-1003">Cell membrane</keyword>